<evidence type="ECO:0000256" key="4">
    <source>
        <dbReference type="SAM" id="Phobius"/>
    </source>
</evidence>
<evidence type="ECO:0000259" key="5">
    <source>
        <dbReference type="PROSITE" id="PS50002"/>
    </source>
</evidence>
<dbReference type="EMBL" id="KE375044">
    <property type="protein sequence ID" value="EPQ64992.1"/>
    <property type="molecule type" value="Genomic_DNA"/>
</dbReference>
<evidence type="ECO:0000313" key="8">
    <source>
        <dbReference type="Proteomes" id="UP000053110"/>
    </source>
</evidence>
<keyword evidence="4" id="KW-0472">Membrane</keyword>
<evidence type="ECO:0000313" key="6">
    <source>
        <dbReference type="EMBL" id="EPQ64992.1"/>
    </source>
</evidence>
<dbReference type="PROSITE" id="PS50002">
    <property type="entry name" value="SH3"/>
    <property type="match status" value="1"/>
</dbReference>
<dbReference type="AlphaFoldDB" id="A0A061HHN3"/>
<organism evidence="7">
    <name type="scientific">Blumeria graminis f. sp. tritici 96224</name>
    <dbReference type="NCBI Taxonomy" id="1268274"/>
    <lineage>
        <taxon>Eukaryota</taxon>
        <taxon>Fungi</taxon>
        <taxon>Dikarya</taxon>
        <taxon>Ascomycota</taxon>
        <taxon>Pezizomycotina</taxon>
        <taxon>Leotiomycetes</taxon>
        <taxon>Erysiphales</taxon>
        <taxon>Erysiphaceae</taxon>
        <taxon>Blumeria</taxon>
    </lineage>
</organism>
<keyword evidence="1 2" id="KW-0728">SH3 domain</keyword>
<feature type="domain" description="SH3" evidence="5">
    <location>
        <begin position="489"/>
        <end position="550"/>
    </location>
</feature>
<dbReference type="HOGENOM" id="CLU_022614_0_0_1"/>
<dbReference type="Gene3D" id="2.30.30.40">
    <property type="entry name" value="SH3 Domains"/>
    <property type="match status" value="1"/>
</dbReference>
<reference evidence="7" key="3">
    <citation type="submission" date="2018-07" db="EMBL/GenBank/DDBJ databases">
        <authorList>
            <person name="Quirk P.G."/>
            <person name="Krulwich T.A."/>
        </authorList>
    </citation>
    <scope>NUCLEOTIDE SEQUENCE</scope>
    <source>
        <strain evidence="7">96224</strain>
    </source>
</reference>
<dbReference type="Pfam" id="PF00018">
    <property type="entry name" value="SH3_1"/>
    <property type="match status" value="1"/>
</dbReference>
<dbReference type="InterPro" id="IPR001452">
    <property type="entry name" value="SH3_domain"/>
</dbReference>
<sequence>MELLGRRVPEDIEPGRLTQQSGRQTSSTRLYTRVALVTLLTLIPQSIAQDCMSLSGSLLCPAFPEASISTTNSKVVSFFPFLQRVSNITTFDEQLFNYMTTNYVQEKYQTLFGCDNVDLKNTTDLYARFSTTVICNAIIQNSRAACSLSAAASRPVCAETCAQQAESESMIVANRNLCVSPGNNSDTEIRADFTNCALPANSLASSCIEGIQNEPNNCGFGNSTIGLCQYCASGGLNSTDTCCYTSDAQKKCANVILPSITGFVTFTAPVPSLAQTSKPSATGLPPDAAISKLSHGAIAGIAIGSILGLASFGALIFLFISCLQRRRSSLAGSIFNQPSPSRFNHDSRSSRKRQLSMTNNPITRAPEGYEILPGGRIARMSALESHSNAQAKKGSDLGISVESAGHAKRNRPCSEAVSIKSNSAIRALRPPQTSRRTGSLSSNSALGLDEVNSQTHSSKGDRSSAHGLASQQSEQLPFFKDYYSLDEIRPGDLVATLWAYQPRASDEFTLERGDMLKVQGIWDDGWATGIMIDERAEQWVPKHNARRDSGVSHTFSRKDDSSNVSSEIKAFPLVCVCLPEHWKKTIEGDGSTEARSSLQGAGALS</sequence>
<keyword evidence="4" id="KW-0812">Transmembrane</keyword>
<dbReference type="OrthoDB" id="2163411at2759"/>
<dbReference type="Proteomes" id="UP000053110">
    <property type="component" value="Unassembled WGS sequence"/>
</dbReference>
<protein>
    <submittedName>
        <fullName evidence="7">Bgt-3543</fullName>
    </submittedName>
</protein>
<evidence type="ECO:0000313" key="7">
    <source>
        <dbReference type="EMBL" id="SUZ10090.1"/>
    </source>
</evidence>
<proteinExistence type="predicted"/>
<dbReference type="InterPro" id="IPR036028">
    <property type="entry name" value="SH3-like_dom_sf"/>
</dbReference>
<evidence type="ECO:0000256" key="2">
    <source>
        <dbReference type="PROSITE-ProRule" id="PRU00192"/>
    </source>
</evidence>
<reference evidence="8" key="1">
    <citation type="journal article" date="2013" name="Nat. Genet.">
        <title>The wheat powdery mildew genome shows the unique evolution of an obligate biotroph.</title>
        <authorList>
            <person name="Wicker T."/>
            <person name="Oberhaensli S."/>
            <person name="Parlange F."/>
            <person name="Buchmann J.P."/>
            <person name="Shatalina M."/>
            <person name="Roffler S."/>
            <person name="Ben-David R."/>
            <person name="Dolezel J."/>
            <person name="Simkova H."/>
            <person name="Schulze-Lefert P."/>
            <person name="Spanu P.D."/>
            <person name="Bruggmann R."/>
            <person name="Amselem J."/>
            <person name="Quesneville H."/>
            <person name="Ver Loren van Themaat E."/>
            <person name="Paape T."/>
            <person name="Shimizu K.K."/>
            <person name="Keller B."/>
        </authorList>
    </citation>
    <scope>NUCLEOTIDE SEQUENCE [LARGE SCALE GENOMIC DNA]</scope>
    <source>
        <strain evidence="8">96224</strain>
    </source>
</reference>
<evidence type="ECO:0000256" key="3">
    <source>
        <dbReference type="SAM" id="MobiDB-lite"/>
    </source>
</evidence>
<dbReference type="EMBL" id="UIGY01000071">
    <property type="protein sequence ID" value="SUZ10090.1"/>
    <property type="molecule type" value="Genomic_DNA"/>
</dbReference>
<evidence type="ECO:0000256" key="1">
    <source>
        <dbReference type="ARBA" id="ARBA00022443"/>
    </source>
</evidence>
<keyword evidence="4" id="KW-1133">Transmembrane helix</keyword>
<gene>
    <name evidence="6" type="ORF">BGT96224_3543</name>
    <name evidence="7" type="ORF">BGT96224V2_LOCUS3249</name>
</gene>
<feature type="transmembrane region" description="Helical" evidence="4">
    <location>
        <begin position="297"/>
        <end position="320"/>
    </location>
</feature>
<feature type="region of interest" description="Disordered" evidence="3">
    <location>
        <begin position="424"/>
        <end position="472"/>
    </location>
</feature>
<feature type="compositionally biased region" description="Polar residues" evidence="3">
    <location>
        <begin position="431"/>
        <end position="457"/>
    </location>
</feature>
<name>A0A061HHN3_BLUGR</name>
<accession>A0A061HHN3</accession>
<reference evidence="6" key="2">
    <citation type="submission" date="2013-01" db="EMBL/GenBank/DDBJ databases">
        <title>The wheat powdery mildew genome reveals unique evolution of an obligate biotroph.</title>
        <authorList>
            <person name="Oberhaensli S."/>
            <person name="Wicker T."/>
            <person name="Keller B."/>
        </authorList>
    </citation>
    <scope>NUCLEOTIDE SEQUENCE</scope>
    <source>
        <strain evidence="6">96224</strain>
    </source>
</reference>
<feature type="region of interest" description="Disordered" evidence="3">
    <location>
        <begin position="334"/>
        <end position="368"/>
    </location>
</feature>
<dbReference type="SUPFAM" id="SSF50044">
    <property type="entry name" value="SH3-domain"/>
    <property type="match status" value="1"/>
</dbReference>